<dbReference type="PANTHER" id="PTHR10166:SF37">
    <property type="entry name" value="STOLID, ISOFORM H"/>
    <property type="match status" value="1"/>
</dbReference>
<dbReference type="Proteomes" id="UP001208689">
    <property type="component" value="Chromosome"/>
</dbReference>
<dbReference type="Pfam" id="PF08399">
    <property type="entry name" value="VWA_N"/>
    <property type="match status" value="1"/>
</dbReference>
<dbReference type="CDD" id="cd06225">
    <property type="entry name" value="HAMP"/>
    <property type="match status" value="1"/>
</dbReference>
<dbReference type="EMBL" id="CP104013">
    <property type="protein sequence ID" value="UYP45859.1"/>
    <property type="molecule type" value="Genomic_DNA"/>
</dbReference>
<dbReference type="CDD" id="cd18773">
    <property type="entry name" value="PDC1_HK_sensor"/>
    <property type="match status" value="1"/>
</dbReference>
<feature type="domain" description="VWA N-terminal" evidence="9">
    <location>
        <begin position="112"/>
        <end position="200"/>
    </location>
</feature>
<evidence type="ECO:0000256" key="5">
    <source>
        <dbReference type="ARBA" id="ARBA00022989"/>
    </source>
</evidence>
<evidence type="ECO:0000313" key="10">
    <source>
        <dbReference type="EMBL" id="UYP45859.1"/>
    </source>
</evidence>
<keyword evidence="4" id="KW-0106">Calcium</keyword>
<evidence type="ECO:0000256" key="4">
    <source>
        <dbReference type="ARBA" id="ARBA00022837"/>
    </source>
</evidence>
<comment type="subcellular location">
    <subcellularLocation>
        <location evidence="1">Membrane</location>
        <topology evidence="1">Single-pass type I membrane protein</topology>
    </subcellularLocation>
</comment>
<feature type="transmembrane region" description="Helical" evidence="8">
    <location>
        <begin position="388"/>
        <end position="409"/>
    </location>
</feature>
<keyword evidence="2 8" id="KW-0812">Transmembrane</keyword>
<evidence type="ECO:0000256" key="3">
    <source>
        <dbReference type="ARBA" id="ARBA00022729"/>
    </source>
</evidence>
<dbReference type="Pfam" id="PF22673">
    <property type="entry name" value="MCP-like_PDC_1"/>
    <property type="match status" value="1"/>
</dbReference>
<evidence type="ECO:0000256" key="2">
    <source>
        <dbReference type="ARBA" id="ARBA00022692"/>
    </source>
</evidence>
<sequence length="476" mass="52267">MTTTTKKSIKYGIRTKILLAFTVFSIIALIGVSAIILGFFGTMKLTTTNESEEALTDQIQANMILSAQENAHTIGEKIKSSINDVKSMAYFATNLFNNPDDYGPYPSFTDILDDHQGNPDIEFKLDSNYGDGFVSFNYSMYHLAPNTYTSTYSDANETVQKMVNISANLDHIFRYTKTANPDLGWIYMGFDLGIFRCYPWSEFDEDYDPRTRSWYDTSSLEESSDLLITSPYMDANGLGLMITIAQGVFNETDDSLIGIIAVDLTIDTIKENILDISFLDGKGYAFLIDNTGLAVVHPDVDDPEDGDDVTVNIADVEPFSTSTITEMTTYSSGVGTYEKTADEDFYYAYSAIAGTDFILVNVVSEDDALASVAVLQGEVSKAIRAVQITLIIIILIAAGVSVFLGTMIAGQITKPVKILTESIQKLTSQDSVSSMLTSGEDIVIDETLEAQDDEIGDLTRAFKGMLSAIKEDSKNK</sequence>
<evidence type="ECO:0000259" key="9">
    <source>
        <dbReference type="Pfam" id="PF08399"/>
    </source>
</evidence>
<gene>
    <name evidence="10" type="ORF">NEF87_002144</name>
</gene>
<keyword evidence="6 8" id="KW-0472">Membrane</keyword>
<dbReference type="InterPro" id="IPR051173">
    <property type="entry name" value="Ca_channel_alpha-2/delta"/>
</dbReference>
<evidence type="ECO:0000256" key="1">
    <source>
        <dbReference type="ARBA" id="ARBA00004479"/>
    </source>
</evidence>
<feature type="transmembrane region" description="Helical" evidence="8">
    <location>
        <begin position="17"/>
        <end position="40"/>
    </location>
</feature>
<dbReference type="Gene3D" id="6.10.340.10">
    <property type="match status" value="1"/>
</dbReference>
<evidence type="ECO:0000313" key="11">
    <source>
        <dbReference type="Proteomes" id="UP001208689"/>
    </source>
</evidence>
<dbReference type="PANTHER" id="PTHR10166">
    <property type="entry name" value="VOLTAGE-DEPENDENT CALCIUM CHANNEL SUBUNIT ALPHA-2/DELTA-RELATED"/>
    <property type="match status" value="1"/>
</dbReference>
<protein>
    <recommendedName>
        <fullName evidence="9">VWA N-terminal domain-containing protein</fullName>
    </recommendedName>
</protein>
<proteinExistence type="predicted"/>
<evidence type="ECO:0000256" key="7">
    <source>
        <dbReference type="ARBA" id="ARBA00023180"/>
    </source>
</evidence>
<keyword evidence="11" id="KW-1185">Reference proteome</keyword>
<evidence type="ECO:0000256" key="6">
    <source>
        <dbReference type="ARBA" id="ARBA00023136"/>
    </source>
</evidence>
<keyword evidence="3" id="KW-0732">Signal</keyword>
<accession>A0ABY6HTH8</accession>
<keyword evidence="7" id="KW-0325">Glycoprotein</keyword>
<name>A0ABY6HTH8_9ARCH</name>
<keyword evidence="5 8" id="KW-1133">Transmembrane helix</keyword>
<organism evidence="10 11">
    <name type="scientific">Candidatus Lokiarchaeum ossiferum</name>
    <dbReference type="NCBI Taxonomy" id="2951803"/>
    <lineage>
        <taxon>Archaea</taxon>
        <taxon>Promethearchaeati</taxon>
        <taxon>Promethearchaeota</taxon>
        <taxon>Promethearchaeia</taxon>
        <taxon>Promethearchaeales</taxon>
        <taxon>Promethearchaeaceae</taxon>
        <taxon>Candidatus Lokiarchaeum</taxon>
    </lineage>
</organism>
<reference evidence="10" key="1">
    <citation type="submission" date="2022-09" db="EMBL/GenBank/DDBJ databases">
        <title>Actin cytoskeleton and complex cell architecture in an #Asgard archaeon.</title>
        <authorList>
            <person name="Ponce Toledo R.I."/>
            <person name="Schleper C."/>
            <person name="Rodrigues Oliveira T."/>
            <person name="Wollweber F."/>
            <person name="Xu J."/>
            <person name="Rittmann S."/>
            <person name="Klingl A."/>
            <person name="Pilhofer M."/>
        </authorList>
    </citation>
    <scope>NUCLEOTIDE SEQUENCE</scope>
    <source>
        <strain evidence="10">B-35</strain>
    </source>
</reference>
<evidence type="ECO:0000256" key="8">
    <source>
        <dbReference type="SAM" id="Phobius"/>
    </source>
</evidence>
<dbReference type="InterPro" id="IPR013608">
    <property type="entry name" value="VWA_N"/>
</dbReference>
<dbReference type="Gene3D" id="3.30.450.20">
    <property type="entry name" value="PAS domain"/>
    <property type="match status" value="1"/>
</dbReference>